<proteinExistence type="predicted"/>
<dbReference type="EMBL" id="LR796480">
    <property type="protein sequence ID" value="CAB4147941.1"/>
    <property type="molecule type" value="Genomic_DNA"/>
</dbReference>
<evidence type="ECO:0000313" key="1">
    <source>
        <dbReference type="EMBL" id="CAB4147941.1"/>
    </source>
</evidence>
<organism evidence="1">
    <name type="scientific">uncultured Caudovirales phage</name>
    <dbReference type="NCBI Taxonomy" id="2100421"/>
    <lineage>
        <taxon>Viruses</taxon>
        <taxon>Duplodnaviria</taxon>
        <taxon>Heunggongvirae</taxon>
        <taxon>Uroviricota</taxon>
        <taxon>Caudoviricetes</taxon>
        <taxon>Peduoviridae</taxon>
        <taxon>Maltschvirus</taxon>
        <taxon>Maltschvirus maltsch</taxon>
    </lineage>
</organism>
<name>A0A6J5MPG0_9CAUD</name>
<gene>
    <name evidence="1" type="ORF">UFOVP516_57</name>
</gene>
<sequence length="82" mass="9232">MNLDDYKTGQFDSASPINQIETEAEIVNGCENLTESYNSGHEYAFQYVQREILRELDILLEIAKSSGTGTKSRLEGLINKCK</sequence>
<reference evidence="1" key="1">
    <citation type="submission" date="2020-04" db="EMBL/GenBank/DDBJ databases">
        <authorList>
            <person name="Chiriac C."/>
            <person name="Salcher M."/>
            <person name="Ghai R."/>
            <person name="Kavagutti S V."/>
        </authorList>
    </citation>
    <scope>NUCLEOTIDE SEQUENCE</scope>
</reference>
<accession>A0A6J5MPG0</accession>
<protein>
    <submittedName>
        <fullName evidence="1">Uncharacterized protein</fullName>
    </submittedName>
</protein>